<evidence type="ECO:0000256" key="4">
    <source>
        <dbReference type="ARBA" id="ARBA00023163"/>
    </source>
</evidence>
<dbReference type="Gene3D" id="3.40.190.290">
    <property type="match status" value="1"/>
</dbReference>
<dbReference type="FunFam" id="1.10.10.10:FF:000001">
    <property type="entry name" value="LysR family transcriptional regulator"/>
    <property type="match status" value="1"/>
</dbReference>
<reference evidence="6 7" key="1">
    <citation type="submission" date="2018-06" db="EMBL/GenBank/DDBJ databases">
        <authorList>
            <consortium name="Pathogen Informatics"/>
            <person name="Doyle S."/>
        </authorList>
    </citation>
    <scope>NUCLEOTIDE SEQUENCE [LARGE SCALE GENOMIC DNA]</scope>
    <source>
        <strain evidence="6 7">NCTC7914</strain>
    </source>
</reference>
<comment type="similarity">
    <text evidence="1">Belongs to the LysR transcriptional regulatory family.</text>
</comment>
<feature type="domain" description="HTH lysR-type" evidence="5">
    <location>
        <begin position="13"/>
        <end position="70"/>
    </location>
</feature>
<dbReference type="AlphaFoldDB" id="A0A379KQG3"/>
<dbReference type="InterPro" id="IPR036390">
    <property type="entry name" value="WH_DNA-bd_sf"/>
</dbReference>
<dbReference type="Pfam" id="PF00126">
    <property type="entry name" value="HTH_1"/>
    <property type="match status" value="1"/>
</dbReference>
<dbReference type="Proteomes" id="UP000254602">
    <property type="component" value="Unassembled WGS sequence"/>
</dbReference>
<dbReference type="PANTHER" id="PTHR30126:SF91">
    <property type="entry name" value="LYSR FAMILY TRANSCRIPTIONAL REGULATOR"/>
    <property type="match status" value="1"/>
</dbReference>
<name>A0A379KQG3_PSEPU</name>
<evidence type="ECO:0000256" key="3">
    <source>
        <dbReference type="ARBA" id="ARBA00023125"/>
    </source>
</evidence>
<evidence type="ECO:0000256" key="2">
    <source>
        <dbReference type="ARBA" id="ARBA00023015"/>
    </source>
</evidence>
<dbReference type="PRINTS" id="PR00039">
    <property type="entry name" value="HTHLYSR"/>
</dbReference>
<dbReference type="Gene3D" id="1.10.10.10">
    <property type="entry name" value="Winged helix-like DNA-binding domain superfamily/Winged helix DNA-binding domain"/>
    <property type="match status" value="1"/>
</dbReference>
<sequence>MDHVAEQGVGMRFSLEQLQVFVAAVQAGSFSAAARRLGRTQSTVSAAISNLETDLGVELFDRSSRIPALTAAGHKLLLRAEGILERCYALEGSADNLAQQAEPALTLAIEVPYGSLIPVFKAFDQAFPFVDLLIRHPVHGDVSEMVLKGEADLGIAFSQPGYPPALAFQQLGKLIMAHVCHATHPLAQLQTCTFADLHAHRRLAFFAHAQKLPSSEYLRTAQLWQAESYLALVEMVRGGLGWATLPRQLVQRELDAGELIELQLQAYPHTDWLVGVDLLWHQQRRPGRAALWLRDCLQRTKVFELDRRGMPTTL</sequence>
<protein>
    <submittedName>
        <fullName evidence="6">LysR family transcriptional regulator</fullName>
    </submittedName>
</protein>
<keyword evidence="3" id="KW-0238">DNA-binding</keyword>
<dbReference type="PANTHER" id="PTHR30126">
    <property type="entry name" value="HTH-TYPE TRANSCRIPTIONAL REGULATOR"/>
    <property type="match status" value="1"/>
</dbReference>
<dbReference type="CDD" id="cd05466">
    <property type="entry name" value="PBP2_LTTR_substrate"/>
    <property type="match status" value="1"/>
</dbReference>
<evidence type="ECO:0000256" key="1">
    <source>
        <dbReference type="ARBA" id="ARBA00009437"/>
    </source>
</evidence>
<dbReference type="InterPro" id="IPR005119">
    <property type="entry name" value="LysR_subst-bd"/>
</dbReference>
<dbReference type="GO" id="GO:0003700">
    <property type="term" value="F:DNA-binding transcription factor activity"/>
    <property type="evidence" value="ECO:0007669"/>
    <property type="project" value="InterPro"/>
</dbReference>
<dbReference type="Pfam" id="PF03466">
    <property type="entry name" value="LysR_substrate"/>
    <property type="match status" value="1"/>
</dbReference>
<accession>A0A379KQG3</accession>
<dbReference type="InterPro" id="IPR036388">
    <property type="entry name" value="WH-like_DNA-bd_sf"/>
</dbReference>
<evidence type="ECO:0000313" key="6">
    <source>
        <dbReference type="EMBL" id="SUD70263.1"/>
    </source>
</evidence>
<proteinExistence type="inferred from homology"/>
<evidence type="ECO:0000313" key="7">
    <source>
        <dbReference type="Proteomes" id="UP000254602"/>
    </source>
</evidence>
<dbReference type="EMBL" id="UGUY01000001">
    <property type="protein sequence ID" value="SUD70263.1"/>
    <property type="molecule type" value="Genomic_DNA"/>
</dbReference>
<keyword evidence="4" id="KW-0804">Transcription</keyword>
<dbReference type="SUPFAM" id="SSF46785">
    <property type="entry name" value="Winged helix' DNA-binding domain"/>
    <property type="match status" value="1"/>
</dbReference>
<organism evidence="6 7">
    <name type="scientific">Pseudomonas putida</name>
    <name type="common">Arthrobacter siderocapsulatus</name>
    <dbReference type="NCBI Taxonomy" id="303"/>
    <lineage>
        <taxon>Bacteria</taxon>
        <taxon>Pseudomonadati</taxon>
        <taxon>Pseudomonadota</taxon>
        <taxon>Gammaproteobacteria</taxon>
        <taxon>Pseudomonadales</taxon>
        <taxon>Pseudomonadaceae</taxon>
        <taxon>Pseudomonas</taxon>
    </lineage>
</organism>
<evidence type="ECO:0000259" key="5">
    <source>
        <dbReference type="PROSITE" id="PS50931"/>
    </source>
</evidence>
<gene>
    <name evidence="6" type="primary">cynR_8</name>
    <name evidence="6" type="ORF">NCTC7914_04413</name>
</gene>
<dbReference type="InterPro" id="IPR000847">
    <property type="entry name" value="LysR_HTH_N"/>
</dbReference>
<dbReference type="SUPFAM" id="SSF53850">
    <property type="entry name" value="Periplasmic binding protein-like II"/>
    <property type="match status" value="1"/>
</dbReference>
<keyword evidence="2" id="KW-0805">Transcription regulation</keyword>
<dbReference type="PROSITE" id="PS50931">
    <property type="entry name" value="HTH_LYSR"/>
    <property type="match status" value="1"/>
</dbReference>
<dbReference type="GO" id="GO:0000976">
    <property type="term" value="F:transcription cis-regulatory region binding"/>
    <property type="evidence" value="ECO:0007669"/>
    <property type="project" value="TreeGrafter"/>
</dbReference>